<accession>A0A2M7Z821</accession>
<dbReference type="EMBL" id="PFVJ01000003">
    <property type="protein sequence ID" value="PJA90530.1"/>
    <property type="molecule type" value="Genomic_DNA"/>
</dbReference>
<name>A0A2M7Z821_9BACT</name>
<evidence type="ECO:0000313" key="3">
    <source>
        <dbReference type="Proteomes" id="UP000230843"/>
    </source>
</evidence>
<dbReference type="AlphaFoldDB" id="A0A2M7Z821"/>
<dbReference type="InterPro" id="IPR036583">
    <property type="entry name" value="23S_rRNA_IVS_sf"/>
</dbReference>
<dbReference type="InterPro" id="IPR055360">
    <property type="entry name" value="bAvd"/>
</dbReference>
<gene>
    <name evidence="2" type="ORF">CO137_00065</name>
</gene>
<sequence>MYHNNPPIIYKTYKFYLLLYSYTQIFPKKDRFALGQKCENLTLDLLESLFVANSKNDDEKLPYLYDIDIRLKILQTFVRIINDARAVEAKDYLIMSSALEELGRMLGGWIKSLKPKNENPAV</sequence>
<dbReference type="Pfam" id="PF22296">
    <property type="entry name" value="bAvd"/>
    <property type="match status" value="1"/>
</dbReference>
<evidence type="ECO:0000313" key="2">
    <source>
        <dbReference type="EMBL" id="PJA90530.1"/>
    </source>
</evidence>
<dbReference type="CDD" id="cd16376">
    <property type="entry name" value="Avd_like"/>
    <property type="match status" value="1"/>
</dbReference>
<feature type="domain" description="bAvd-like" evidence="1">
    <location>
        <begin position="11"/>
        <end position="112"/>
    </location>
</feature>
<proteinExistence type="predicted"/>
<dbReference type="SUPFAM" id="SSF158446">
    <property type="entry name" value="IVS-encoded protein-like"/>
    <property type="match status" value="1"/>
</dbReference>
<dbReference type="Gene3D" id="1.20.1440.60">
    <property type="entry name" value="23S rRNA-intervening sequence"/>
    <property type="match status" value="1"/>
</dbReference>
<dbReference type="Proteomes" id="UP000230843">
    <property type="component" value="Unassembled WGS sequence"/>
</dbReference>
<reference evidence="3" key="1">
    <citation type="submission" date="2017-09" db="EMBL/GenBank/DDBJ databases">
        <title>Depth-based differentiation of microbial function through sediment-hosted aquifers and enrichment of novel symbionts in the deep terrestrial subsurface.</title>
        <authorList>
            <person name="Probst A.J."/>
            <person name="Ladd B."/>
            <person name="Jarett J.K."/>
            <person name="Geller-Mcgrath D.E."/>
            <person name="Sieber C.M.K."/>
            <person name="Emerson J.B."/>
            <person name="Anantharaman K."/>
            <person name="Thomas B.C."/>
            <person name="Malmstrom R."/>
            <person name="Stieglmeier M."/>
            <person name="Klingl A."/>
            <person name="Woyke T."/>
            <person name="Ryan C.M."/>
            <person name="Banfield J.F."/>
        </authorList>
    </citation>
    <scope>NUCLEOTIDE SEQUENCE [LARGE SCALE GENOMIC DNA]</scope>
</reference>
<organism evidence="2 3">
    <name type="scientific">Candidatus Magasanikbacteria bacterium CG_4_9_14_3_um_filter_32_9</name>
    <dbReference type="NCBI Taxonomy" id="1974644"/>
    <lineage>
        <taxon>Bacteria</taxon>
        <taxon>Candidatus Magasanikiibacteriota</taxon>
    </lineage>
</organism>
<evidence type="ECO:0000259" key="1">
    <source>
        <dbReference type="Pfam" id="PF22296"/>
    </source>
</evidence>
<comment type="caution">
    <text evidence="2">The sequence shown here is derived from an EMBL/GenBank/DDBJ whole genome shotgun (WGS) entry which is preliminary data.</text>
</comment>
<dbReference type="NCBIfam" id="NF033474">
    <property type="entry name" value="DivGenRetAVD"/>
    <property type="match status" value="1"/>
</dbReference>
<protein>
    <recommendedName>
        <fullName evidence="1">bAvd-like domain-containing protein</fullName>
    </recommendedName>
</protein>